<dbReference type="Proteomes" id="UP000183983">
    <property type="component" value="Unassembled WGS sequence"/>
</dbReference>
<dbReference type="EMBL" id="FRDA01000015">
    <property type="protein sequence ID" value="SHN23051.1"/>
    <property type="molecule type" value="Genomic_DNA"/>
</dbReference>
<gene>
    <name evidence="1" type="ORF">SAMN05216593_115107</name>
</gene>
<accession>A0A1M7PZ71</accession>
<proteinExistence type="predicted"/>
<organism evidence="1 2">
    <name type="scientific">Pseudomonas asturiensis</name>
    <dbReference type="NCBI Taxonomy" id="1190415"/>
    <lineage>
        <taxon>Bacteria</taxon>
        <taxon>Pseudomonadati</taxon>
        <taxon>Pseudomonadota</taxon>
        <taxon>Gammaproteobacteria</taxon>
        <taxon>Pseudomonadales</taxon>
        <taxon>Pseudomonadaceae</taxon>
        <taxon>Pseudomonas</taxon>
    </lineage>
</organism>
<dbReference type="STRING" id="1190415.SAMN05216593_115107"/>
<dbReference type="AlphaFoldDB" id="A0A1M7PZ71"/>
<name>A0A1M7PZ71_9PSED</name>
<sequence length="67" mass="7531">MTNQEITLTLQYLIGSRYVPAVKPYISELTSRRAVVWQGDVTTAEINPERVRIETDPAGLICGFSFN</sequence>
<protein>
    <recommendedName>
        <fullName evidence="3">Peptidase inhibitor I78 family protein</fullName>
    </recommendedName>
</protein>
<evidence type="ECO:0000313" key="1">
    <source>
        <dbReference type="EMBL" id="SHN23051.1"/>
    </source>
</evidence>
<dbReference type="Gene3D" id="3.30.10.10">
    <property type="entry name" value="Trypsin Inhibitor V, subunit A"/>
    <property type="match status" value="1"/>
</dbReference>
<evidence type="ECO:0000313" key="2">
    <source>
        <dbReference type="Proteomes" id="UP000183983"/>
    </source>
</evidence>
<evidence type="ECO:0008006" key="3">
    <source>
        <dbReference type="Google" id="ProtNLM"/>
    </source>
</evidence>
<dbReference type="OrthoDB" id="6966003at2"/>
<dbReference type="RefSeq" id="WP_073170556.1">
    <property type="nucleotide sequence ID" value="NZ_FRDA01000015.1"/>
</dbReference>
<reference evidence="1 2" key="1">
    <citation type="submission" date="2016-11" db="EMBL/GenBank/DDBJ databases">
        <authorList>
            <person name="Jaros S."/>
            <person name="Januszkiewicz K."/>
            <person name="Wedrychowicz H."/>
        </authorList>
    </citation>
    <scope>NUCLEOTIDE SEQUENCE [LARGE SCALE GENOMIC DNA]</scope>
    <source>
        <strain evidence="1 2">LMG 26898</strain>
    </source>
</reference>